<reference evidence="1" key="2">
    <citation type="journal article" date="2020" name="Nat. Commun.">
        <title>Large-scale genome sequencing of mycorrhizal fungi provides insights into the early evolution of symbiotic traits.</title>
        <authorList>
            <person name="Miyauchi S."/>
            <person name="Kiss E."/>
            <person name="Kuo A."/>
            <person name="Drula E."/>
            <person name="Kohler A."/>
            <person name="Sanchez-Garcia M."/>
            <person name="Morin E."/>
            <person name="Andreopoulos B."/>
            <person name="Barry K.W."/>
            <person name="Bonito G."/>
            <person name="Buee M."/>
            <person name="Carver A."/>
            <person name="Chen C."/>
            <person name="Cichocki N."/>
            <person name="Clum A."/>
            <person name="Culley D."/>
            <person name="Crous P.W."/>
            <person name="Fauchery L."/>
            <person name="Girlanda M."/>
            <person name="Hayes R.D."/>
            <person name="Keri Z."/>
            <person name="LaButti K."/>
            <person name="Lipzen A."/>
            <person name="Lombard V."/>
            <person name="Magnuson J."/>
            <person name="Maillard F."/>
            <person name="Murat C."/>
            <person name="Nolan M."/>
            <person name="Ohm R.A."/>
            <person name="Pangilinan J."/>
            <person name="Pereira M.F."/>
            <person name="Perotto S."/>
            <person name="Peter M."/>
            <person name="Pfister S."/>
            <person name="Riley R."/>
            <person name="Sitrit Y."/>
            <person name="Stielow J.B."/>
            <person name="Szollosi G."/>
            <person name="Zifcakova L."/>
            <person name="Stursova M."/>
            <person name="Spatafora J.W."/>
            <person name="Tedersoo L."/>
            <person name="Vaario L.M."/>
            <person name="Yamada A."/>
            <person name="Yan M."/>
            <person name="Wang P."/>
            <person name="Xu J."/>
            <person name="Bruns T."/>
            <person name="Baldrian P."/>
            <person name="Vilgalys R."/>
            <person name="Dunand C."/>
            <person name="Henrissat B."/>
            <person name="Grigoriev I.V."/>
            <person name="Hibbett D."/>
            <person name="Nagy L.G."/>
            <person name="Martin F.M."/>
        </authorList>
    </citation>
    <scope>NUCLEOTIDE SEQUENCE</scope>
    <source>
        <strain evidence="1">BED1</strain>
    </source>
</reference>
<dbReference type="AlphaFoldDB" id="A0AAD4BFE4"/>
<organism evidence="1 2">
    <name type="scientific">Boletus edulis BED1</name>
    <dbReference type="NCBI Taxonomy" id="1328754"/>
    <lineage>
        <taxon>Eukaryota</taxon>
        <taxon>Fungi</taxon>
        <taxon>Dikarya</taxon>
        <taxon>Basidiomycota</taxon>
        <taxon>Agaricomycotina</taxon>
        <taxon>Agaricomycetes</taxon>
        <taxon>Agaricomycetidae</taxon>
        <taxon>Boletales</taxon>
        <taxon>Boletineae</taxon>
        <taxon>Boletaceae</taxon>
        <taxon>Boletoideae</taxon>
        <taxon>Boletus</taxon>
    </lineage>
</organism>
<gene>
    <name evidence="1" type="ORF">L210DRAFT_3567802</name>
</gene>
<evidence type="ECO:0000313" key="2">
    <source>
        <dbReference type="Proteomes" id="UP001194468"/>
    </source>
</evidence>
<protein>
    <submittedName>
        <fullName evidence="1">Uncharacterized protein</fullName>
    </submittedName>
</protein>
<accession>A0AAD4BFE4</accession>
<evidence type="ECO:0000313" key="1">
    <source>
        <dbReference type="EMBL" id="KAF8424792.1"/>
    </source>
</evidence>
<reference evidence="1" key="1">
    <citation type="submission" date="2019-10" db="EMBL/GenBank/DDBJ databases">
        <authorList>
            <consortium name="DOE Joint Genome Institute"/>
            <person name="Kuo A."/>
            <person name="Miyauchi S."/>
            <person name="Kiss E."/>
            <person name="Drula E."/>
            <person name="Kohler A."/>
            <person name="Sanchez-Garcia M."/>
            <person name="Andreopoulos B."/>
            <person name="Barry K.W."/>
            <person name="Bonito G."/>
            <person name="Buee M."/>
            <person name="Carver A."/>
            <person name="Chen C."/>
            <person name="Cichocki N."/>
            <person name="Clum A."/>
            <person name="Culley D."/>
            <person name="Crous P.W."/>
            <person name="Fauchery L."/>
            <person name="Girlanda M."/>
            <person name="Hayes R."/>
            <person name="Keri Z."/>
            <person name="LaButti K."/>
            <person name="Lipzen A."/>
            <person name="Lombard V."/>
            <person name="Magnuson J."/>
            <person name="Maillard F."/>
            <person name="Morin E."/>
            <person name="Murat C."/>
            <person name="Nolan M."/>
            <person name="Ohm R."/>
            <person name="Pangilinan J."/>
            <person name="Pereira M."/>
            <person name="Perotto S."/>
            <person name="Peter M."/>
            <person name="Riley R."/>
            <person name="Sitrit Y."/>
            <person name="Stielow B."/>
            <person name="Szollosi G."/>
            <person name="Zifcakova L."/>
            <person name="Stursova M."/>
            <person name="Spatafora J.W."/>
            <person name="Tedersoo L."/>
            <person name="Vaario L.-M."/>
            <person name="Yamada A."/>
            <person name="Yan M."/>
            <person name="Wang P."/>
            <person name="Xu J."/>
            <person name="Bruns T."/>
            <person name="Baldrian P."/>
            <person name="Vilgalys R."/>
            <person name="Henrissat B."/>
            <person name="Grigoriev I.V."/>
            <person name="Hibbett D."/>
            <person name="Nagy L.G."/>
            <person name="Martin F.M."/>
        </authorList>
    </citation>
    <scope>NUCLEOTIDE SEQUENCE</scope>
    <source>
        <strain evidence="1">BED1</strain>
    </source>
</reference>
<sequence length="85" mass="9636">MVLMQEHGMHKGLLTPTIYPRNPLYHVTVPKTPPCHIHGTHKGRHDADKIPAKAMHGSHKGRLTPTIYPRNPWYSCKSMACTRVC</sequence>
<dbReference type="Proteomes" id="UP001194468">
    <property type="component" value="Unassembled WGS sequence"/>
</dbReference>
<name>A0AAD4BFE4_BOLED</name>
<comment type="caution">
    <text evidence="1">The sequence shown here is derived from an EMBL/GenBank/DDBJ whole genome shotgun (WGS) entry which is preliminary data.</text>
</comment>
<dbReference type="EMBL" id="WHUW01000100">
    <property type="protein sequence ID" value="KAF8424792.1"/>
    <property type="molecule type" value="Genomic_DNA"/>
</dbReference>
<keyword evidence="2" id="KW-1185">Reference proteome</keyword>
<proteinExistence type="predicted"/>